<dbReference type="InterPro" id="IPR035897">
    <property type="entry name" value="Toll_tir_struct_dom_sf"/>
</dbReference>
<keyword evidence="4" id="KW-1185">Reference proteome</keyword>
<protein>
    <recommendedName>
        <fullName evidence="2">TIR domain-containing protein</fullName>
    </recommendedName>
</protein>
<proteinExistence type="predicted"/>
<sequence length="437" mass="49710">MDTTESDQLQLLTSIPTPMSNEINTTQDDSDSDILFSSMNEEQNLNHNYSSCNNACESENESDSTDEQPSEAIDDSILPNELQKDATEKSFDKSFHPQPSQERDDIRSPAQDTELSVGTYLSTVTDTDHPYEIQSTGAVPIFFEESYPMPCSDDKDAISIIKQQLTTTTTTTTTEYIETKKHKNDLGHIMISYNHSTKILCSKIAKALKNMNYIVWIDQDNISGNIFGSMAQAVENSFVVLMAINEPYYQSRYCRLEAEYSVELNKASIPMLMQSDYKALGWLGIINGSKLHIDFSKHAFDEAFGALVREIESVRSSLGADRHDRTSISTSVHDNQLMTTMNNHWTCFQNVNEWNVDDVVEWLNREKLQMFEDSLRNFTGATLWQLYKVKFDSPTDYYRMVESLLPPTCLLRLLHNLTFNGALESLFSSSNSKTKYL</sequence>
<feature type="compositionally biased region" description="Basic and acidic residues" evidence="1">
    <location>
        <begin position="82"/>
        <end position="107"/>
    </location>
</feature>
<dbReference type="PANTHER" id="PTHR46270:SF2">
    <property type="entry name" value="TIR DOMAIN-CONTAINING PROTEIN"/>
    <property type="match status" value="1"/>
</dbReference>
<dbReference type="InterPro" id="IPR013761">
    <property type="entry name" value="SAM/pointed_sf"/>
</dbReference>
<dbReference type="Proteomes" id="UP000663832">
    <property type="component" value="Unassembled WGS sequence"/>
</dbReference>
<dbReference type="EMBL" id="CAJNOM010000231">
    <property type="protein sequence ID" value="CAF1260856.1"/>
    <property type="molecule type" value="Genomic_DNA"/>
</dbReference>
<evidence type="ECO:0000313" key="3">
    <source>
        <dbReference type="EMBL" id="CAF1260856.1"/>
    </source>
</evidence>
<name>A0A815ARH9_9BILA</name>
<dbReference type="PANTHER" id="PTHR46270">
    <property type="entry name" value="ARMADILLO-TYPE FOLD-RELATED"/>
    <property type="match status" value="1"/>
</dbReference>
<feature type="compositionally biased region" description="Polar residues" evidence="1">
    <location>
        <begin position="1"/>
        <end position="27"/>
    </location>
</feature>
<organism evidence="3 4">
    <name type="scientific">Adineta steineri</name>
    <dbReference type="NCBI Taxonomy" id="433720"/>
    <lineage>
        <taxon>Eukaryota</taxon>
        <taxon>Metazoa</taxon>
        <taxon>Spiralia</taxon>
        <taxon>Gnathifera</taxon>
        <taxon>Rotifera</taxon>
        <taxon>Eurotatoria</taxon>
        <taxon>Bdelloidea</taxon>
        <taxon>Adinetida</taxon>
        <taxon>Adinetidae</taxon>
        <taxon>Adineta</taxon>
    </lineage>
</organism>
<dbReference type="AlphaFoldDB" id="A0A815ARH9"/>
<feature type="compositionally biased region" description="Acidic residues" evidence="1">
    <location>
        <begin position="58"/>
        <end position="74"/>
    </location>
</feature>
<dbReference type="Pfam" id="PF13676">
    <property type="entry name" value="TIR_2"/>
    <property type="match status" value="1"/>
</dbReference>
<feature type="region of interest" description="Disordered" evidence="1">
    <location>
        <begin position="53"/>
        <end position="113"/>
    </location>
</feature>
<dbReference type="Gene3D" id="1.10.150.50">
    <property type="entry name" value="Transcription Factor, Ets-1"/>
    <property type="match status" value="1"/>
</dbReference>
<feature type="region of interest" description="Disordered" evidence="1">
    <location>
        <begin position="1"/>
        <end position="33"/>
    </location>
</feature>
<dbReference type="SUPFAM" id="SSF52200">
    <property type="entry name" value="Toll/Interleukin receptor TIR domain"/>
    <property type="match status" value="1"/>
</dbReference>
<feature type="domain" description="TIR" evidence="2">
    <location>
        <begin position="189"/>
        <end position="308"/>
    </location>
</feature>
<dbReference type="Gene3D" id="3.40.50.10140">
    <property type="entry name" value="Toll/interleukin-1 receptor homology (TIR) domain"/>
    <property type="match status" value="1"/>
</dbReference>
<dbReference type="InterPro" id="IPR000157">
    <property type="entry name" value="TIR_dom"/>
</dbReference>
<dbReference type="SUPFAM" id="SSF47769">
    <property type="entry name" value="SAM/Pointed domain"/>
    <property type="match status" value="1"/>
</dbReference>
<reference evidence="3" key="1">
    <citation type="submission" date="2021-02" db="EMBL/GenBank/DDBJ databases">
        <authorList>
            <person name="Nowell W R."/>
        </authorList>
    </citation>
    <scope>NUCLEOTIDE SEQUENCE</scope>
</reference>
<evidence type="ECO:0000256" key="1">
    <source>
        <dbReference type="SAM" id="MobiDB-lite"/>
    </source>
</evidence>
<comment type="caution">
    <text evidence="3">The sequence shown here is derived from an EMBL/GenBank/DDBJ whole genome shotgun (WGS) entry which is preliminary data.</text>
</comment>
<gene>
    <name evidence="3" type="ORF">QVE165_LOCUS29041</name>
</gene>
<evidence type="ECO:0000259" key="2">
    <source>
        <dbReference type="Pfam" id="PF13676"/>
    </source>
</evidence>
<dbReference type="OrthoDB" id="9978456at2759"/>
<dbReference type="GO" id="GO:0007165">
    <property type="term" value="P:signal transduction"/>
    <property type="evidence" value="ECO:0007669"/>
    <property type="project" value="InterPro"/>
</dbReference>
<accession>A0A815ARH9</accession>
<evidence type="ECO:0000313" key="4">
    <source>
        <dbReference type="Proteomes" id="UP000663832"/>
    </source>
</evidence>